<evidence type="ECO:0000256" key="1">
    <source>
        <dbReference type="ARBA" id="ARBA00004196"/>
    </source>
</evidence>
<evidence type="ECO:0000259" key="7">
    <source>
        <dbReference type="PROSITE" id="PS50983"/>
    </source>
</evidence>
<dbReference type="RefSeq" id="WP_106318424.1">
    <property type="nucleotide sequence ID" value="NZ_BOMO01000036.1"/>
</dbReference>
<keyword evidence="9" id="KW-1185">Reference proteome</keyword>
<proteinExistence type="inferred from homology"/>
<organism evidence="8 9">
    <name type="scientific">Actinoplanes italicus</name>
    <dbReference type="NCBI Taxonomy" id="113567"/>
    <lineage>
        <taxon>Bacteria</taxon>
        <taxon>Bacillati</taxon>
        <taxon>Actinomycetota</taxon>
        <taxon>Actinomycetes</taxon>
        <taxon>Micromonosporales</taxon>
        <taxon>Micromonosporaceae</taxon>
        <taxon>Actinoplanes</taxon>
    </lineage>
</organism>
<dbReference type="Proteomes" id="UP000239415">
    <property type="component" value="Unassembled WGS sequence"/>
</dbReference>
<evidence type="ECO:0000256" key="4">
    <source>
        <dbReference type="ARBA" id="ARBA00022729"/>
    </source>
</evidence>
<evidence type="ECO:0000256" key="5">
    <source>
        <dbReference type="SAM" id="MobiDB-lite"/>
    </source>
</evidence>
<dbReference type="InterPro" id="IPR051313">
    <property type="entry name" value="Bact_iron-sidero_bind"/>
</dbReference>
<feature type="domain" description="Fe/B12 periplasmic-binding" evidence="7">
    <location>
        <begin position="61"/>
        <end position="330"/>
    </location>
</feature>
<protein>
    <submittedName>
        <fullName evidence="8">Iron complex transport system substrate-binding protein</fullName>
    </submittedName>
</protein>
<keyword evidence="4 6" id="KW-0732">Signal</keyword>
<comment type="similarity">
    <text evidence="2">Belongs to the bacterial solute-binding protein 8 family.</text>
</comment>
<dbReference type="PROSITE" id="PS50983">
    <property type="entry name" value="FE_B12_PBP"/>
    <property type="match status" value="1"/>
</dbReference>
<feature type="signal peptide" evidence="6">
    <location>
        <begin position="1"/>
        <end position="26"/>
    </location>
</feature>
<dbReference type="SUPFAM" id="SSF53807">
    <property type="entry name" value="Helical backbone' metal receptor"/>
    <property type="match status" value="1"/>
</dbReference>
<comment type="subcellular location">
    <subcellularLocation>
        <location evidence="1">Cell envelope</location>
    </subcellularLocation>
</comment>
<reference evidence="8 9" key="1">
    <citation type="submission" date="2018-03" db="EMBL/GenBank/DDBJ databases">
        <title>Genomic Encyclopedia of Archaeal and Bacterial Type Strains, Phase II (KMG-II): from individual species to whole genera.</title>
        <authorList>
            <person name="Goeker M."/>
        </authorList>
    </citation>
    <scope>NUCLEOTIDE SEQUENCE [LARGE SCALE GENOMIC DNA]</scope>
    <source>
        <strain evidence="8 9">DSM 43146</strain>
    </source>
</reference>
<sequence>MNRNSSRRRGTAIAAALLSTTLVLTACGGDSEETADTAAAPQTRSVTGGNGTIQVPADPQRVVTIGNTTLPFIDMGGKPVGVTEVGASELALIPTDQKATFDAATNLGSSGDQVDMEKLAGLKPDLILAQLPASEFEGIKKQLEAVAPTVFWGLDVEWKALADGVSQAGDVTDGLGEQKAKFQEKIAKIQQTYSAIIGGTKFVNVDRWESSDPGTFSVADFGCVEIAQDDLGMNFPKAAAGEDPLGWTSLPYEQIAGLSKYDVITYPVDAAGQPKVSFAPVVATNTWKALPAVNSGRALGVFCPGNNSYGPVLQYLDSLDTALATLPAKQ</sequence>
<dbReference type="EMBL" id="PVMZ01000005">
    <property type="protein sequence ID" value="PRX21922.1"/>
    <property type="molecule type" value="Genomic_DNA"/>
</dbReference>
<dbReference type="InterPro" id="IPR002491">
    <property type="entry name" value="ABC_transptr_periplasmic_BD"/>
</dbReference>
<dbReference type="AlphaFoldDB" id="A0A2T0KEW3"/>
<name>A0A2T0KEW3_9ACTN</name>
<evidence type="ECO:0000313" key="8">
    <source>
        <dbReference type="EMBL" id="PRX21922.1"/>
    </source>
</evidence>
<evidence type="ECO:0000313" key="9">
    <source>
        <dbReference type="Proteomes" id="UP000239415"/>
    </source>
</evidence>
<accession>A0A2T0KEW3</accession>
<evidence type="ECO:0000256" key="2">
    <source>
        <dbReference type="ARBA" id="ARBA00008814"/>
    </source>
</evidence>
<evidence type="ECO:0000256" key="6">
    <source>
        <dbReference type="SAM" id="SignalP"/>
    </source>
</evidence>
<dbReference type="PANTHER" id="PTHR30532:SF1">
    <property type="entry name" value="IRON(3+)-HYDROXAMATE-BINDING PROTEIN FHUD"/>
    <property type="match status" value="1"/>
</dbReference>
<evidence type="ECO:0000256" key="3">
    <source>
        <dbReference type="ARBA" id="ARBA00022448"/>
    </source>
</evidence>
<dbReference type="Pfam" id="PF01497">
    <property type="entry name" value="Peripla_BP_2"/>
    <property type="match status" value="1"/>
</dbReference>
<dbReference type="GO" id="GO:0030288">
    <property type="term" value="C:outer membrane-bounded periplasmic space"/>
    <property type="evidence" value="ECO:0007669"/>
    <property type="project" value="TreeGrafter"/>
</dbReference>
<feature type="region of interest" description="Disordered" evidence="5">
    <location>
        <begin position="33"/>
        <end position="52"/>
    </location>
</feature>
<dbReference type="GO" id="GO:1901678">
    <property type="term" value="P:iron coordination entity transport"/>
    <property type="evidence" value="ECO:0007669"/>
    <property type="project" value="UniProtKB-ARBA"/>
</dbReference>
<dbReference type="PANTHER" id="PTHR30532">
    <property type="entry name" value="IRON III DICITRATE-BINDING PERIPLASMIC PROTEIN"/>
    <property type="match status" value="1"/>
</dbReference>
<gene>
    <name evidence="8" type="ORF">CLV67_10599</name>
</gene>
<keyword evidence="3" id="KW-0813">Transport</keyword>
<dbReference type="PROSITE" id="PS51257">
    <property type="entry name" value="PROKAR_LIPOPROTEIN"/>
    <property type="match status" value="1"/>
</dbReference>
<feature type="chain" id="PRO_5038544411" evidence="6">
    <location>
        <begin position="27"/>
        <end position="330"/>
    </location>
</feature>
<comment type="caution">
    <text evidence="8">The sequence shown here is derived from an EMBL/GenBank/DDBJ whole genome shotgun (WGS) entry which is preliminary data.</text>
</comment>
<dbReference type="OrthoDB" id="1846031at2"/>
<dbReference type="Gene3D" id="3.40.50.1980">
    <property type="entry name" value="Nitrogenase molybdenum iron protein domain"/>
    <property type="match status" value="2"/>
</dbReference>